<dbReference type="AlphaFoldDB" id="A0A5K3FRD9"/>
<dbReference type="WBParaSite" id="MCU_010722-RA">
    <property type="protein sequence ID" value="MCU_010722-RA"/>
    <property type="gene ID" value="MCU_010722"/>
</dbReference>
<evidence type="ECO:0000313" key="1">
    <source>
        <dbReference type="WBParaSite" id="MCU_010722-RA"/>
    </source>
</evidence>
<reference evidence="1" key="1">
    <citation type="submission" date="2019-11" db="UniProtKB">
        <authorList>
            <consortium name="WormBaseParasite"/>
        </authorList>
    </citation>
    <scope>IDENTIFICATION</scope>
</reference>
<proteinExistence type="predicted"/>
<protein>
    <submittedName>
        <fullName evidence="1">Uncharacterized protein</fullName>
    </submittedName>
</protein>
<sequence length="85" mass="9821">MRLPFVKPNLVNQNHSLRSTTMQRQELFPVLCTRHMTWHRLISASDLTAGSNNKQSPNLLAACSRKRILRVNCLLTEIKQNTLHQ</sequence>
<name>A0A5K3FRD9_MESCO</name>
<organism evidence="1">
    <name type="scientific">Mesocestoides corti</name>
    <name type="common">Flatworm</name>
    <dbReference type="NCBI Taxonomy" id="53468"/>
    <lineage>
        <taxon>Eukaryota</taxon>
        <taxon>Metazoa</taxon>
        <taxon>Spiralia</taxon>
        <taxon>Lophotrochozoa</taxon>
        <taxon>Platyhelminthes</taxon>
        <taxon>Cestoda</taxon>
        <taxon>Eucestoda</taxon>
        <taxon>Cyclophyllidea</taxon>
        <taxon>Mesocestoididae</taxon>
        <taxon>Mesocestoides</taxon>
    </lineage>
</organism>
<accession>A0A5K3FRD9</accession>